<dbReference type="AlphaFoldDB" id="A0A2P2ILF2"/>
<protein>
    <submittedName>
        <fullName evidence="1">Uncharacterized protein</fullName>
    </submittedName>
</protein>
<proteinExistence type="predicted"/>
<reference evidence="1" key="1">
    <citation type="submission" date="2018-02" db="EMBL/GenBank/DDBJ databases">
        <title>Rhizophora mucronata_Transcriptome.</title>
        <authorList>
            <person name="Meera S.P."/>
            <person name="Sreeshan A."/>
            <person name="Augustine A."/>
        </authorList>
    </citation>
    <scope>NUCLEOTIDE SEQUENCE</scope>
    <source>
        <tissue evidence="1">Leaf</tissue>
    </source>
</reference>
<name>A0A2P2ILF2_RHIMU</name>
<dbReference type="EMBL" id="GGEC01001589">
    <property type="protein sequence ID" value="MBW82072.1"/>
    <property type="molecule type" value="Transcribed_RNA"/>
</dbReference>
<organism evidence="1">
    <name type="scientific">Rhizophora mucronata</name>
    <name type="common">Asiatic mangrove</name>
    <dbReference type="NCBI Taxonomy" id="61149"/>
    <lineage>
        <taxon>Eukaryota</taxon>
        <taxon>Viridiplantae</taxon>
        <taxon>Streptophyta</taxon>
        <taxon>Embryophyta</taxon>
        <taxon>Tracheophyta</taxon>
        <taxon>Spermatophyta</taxon>
        <taxon>Magnoliopsida</taxon>
        <taxon>eudicotyledons</taxon>
        <taxon>Gunneridae</taxon>
        <taxon>Pentapetalae</taxon>
        <taxon>rosids</taxon>
        <taxon>fabids</taxon>
        <taxon>Malpighiales</taxon>
        <taxon>Rhizophoraceae</taxon>
        <taxon>Rhizophora</taxon>
    </lineage>
</organism>
<sequence>MLFLACCLALPSPQLTDSREGIGSDYYERKIYIN</sequence>
<evidence type="ECO:0000313" key="1">
    <source>
        <dbReference type="EMBL" id="MBW82072.1"/>
    </source>
</evidence>
<accession>A0A2P2ILF2</accession>